<evidence type="ECO:0000256" key="1">
    <source>
        <dbReference type="ARBA" id="ARBA00006295"/>
    </source>
</evidence>
<dbReference type="InterPro" id="IPR041468">
    <property type="entry name" value="HTH_ParB/Spo0J"/>
</dbReference>
<dbReference type="AlphaFoldDB" id="E1QIM1"/>
<dbReference type="Gene3D" id="1.10.10.2830">
    <property type="match status" value="1"/>
</dbReference>
<dbReference type="SUPFAM" id="SSF109709">
    <property type="entry name" value="KorB DNA-binding domain-like"/>
    <property type="match status" value="1"/>
</dbReference>
<dbReference type="HOGENOM" id="CLU_023853_0_0_7"/>
<dbReference type="PANTHER" id="PTHR33375">
    <property type="entry name" value="CHROMOSOME-PARTITIONING PROTEIN PARB-RELATED"/>
    <property type="match status" value="1"/>
</dbReference>
<dbReference type="GO" id="GO:0003677">
    <property type="term" value="F:DNA binding"/>
    <property type="evidence" value="ECO:0007669"/>
    <property type="project" value="UniProtKB-KW"/>
</dbReference>
<protein>
    <submittedName>
        <fullName evidence="6">ParB-like partition protein</fullName>
    </submittedName>
</protein>
<evidence type="ECO:0000259" key="5">
    <source>
        <dbReference type="SMART" id="SM00470"/>
    </source>
</evidence>
<dbReference type="Pfam" id="PF02195">
    <property type="entry name" value="ParB_N"/>
    <property type="match status" value="1"/>
</dbReference>
<dbReference type="InterPro" id="IPR036086">
    <property type="entry name" value="ParB/Sulfiredoxin_sf"/>
</dbReference>
<keyword evidence="7" id="KW-1185">Reference proteome</keyword>
<dbReference type="EMBL" id="CP002085">
    <property type="protein sequence ID" value="ADK84444.1"/>
    <property type="molecule type" value="Genomic_DNA"/>
</dbReference>
<keyword evidence="2" id="KW-0159">Chromosome partition</keyword>
<dbReference type="GO" id="GO:0005694">
    <property type="term" value="C:chromosome"/>
    <property type="evidence" value="ECO:0007669"/>
    <property type="project" value="TreeGrafter"/>
</dbReference>
<dbReference type="OrthoDB" id="9802051at2"/>
<proteinExistence type="inferred from homology"/>
<dbReference type="FunFam" id="3.90.1530.30:FF:000001">
    <property type="entry name" value="Chromosome partitioning protein ParB"/>
    <property type="match status" value="1"/>
</dbReference>
<accession>E1QIM1</accession>
<evidence type="ECO:0000313" key="6">
    <source>
        <dbReference type="EMBL" id="ADK84444.1"/>
    </source>
</evidence>
<evidence type="ECO:0000256" key="3">
    <source>
        <dbReference type="ARBA" id="ARBA00023125"/>
    </source>
</evidence>
<organism evidence="6 7">
    <name type="scientific">Desulfarculus baarsii (strain ATCC 33931 / DSM 2075 / LMG 7858 / VKM B-1802 / 2st14)</name>
    <dbReference type="NCBI Taxonomy" id="644282"/>
    <lineage>
        <taxon>Bacteria</taxon>
        <taxon>Pseudomonadati</taxon>
        <taxon>Thermodesulfobacteriota</taxon>
        <taxon>Desulfarculia</taxon>
        <taxon>Desulfarculales</taxon>
        <taxon>Desulfarculaceae</taxon>
        <taxon>Desulfarculus</taxon>
    </lineage>
</organism>
<dbReference type="Proteomes" id="UP000009047">
    <property type="component" value="Chromosome"/>
</dbReference>
<dbReference type="RefSeq" id="WP_013257898.1">
    <property type="nucleotide sequence ID" value="NC_014365.1"/>
</dbReference>
<dbReference type="GO" id="GO:0007059">
    <property type="term" value="P:chromosome segregation"/>
    <property type="evidence" value="ECO:0007669"/>
    <property type="project" value="UniProtKB-KW"/>
</dbReference>
<feature type="compositionally biased region" description="Basic residues" evidence="4">
    <location>
        <begin position="1"/>
        <end position="11"/>
    </location>
</feature>
<evidence type="ECO:0000256" key="4">
    <source>
        <dbReference type="SAM" id="MobiDB-lite"/>
    </source>
</evidence>
<comment type="similarity">
    <text evidence="1">Belongs to the ParB family.</text>
</comment>
<reference evidence="6 7" key="1">
    <citation type="journal article" date="2010" name="Stand. Genomic Sci.">
        <title>Complete genome sequence of Desulfarculus baarsii type strain (2st14).</title>
        <authorList>
            <person name="Sun H."/>
            <person name="Spring S."/>
            <person name="Lapidus A."/>
            <person name="Davenport K."/>
            <person name="Del Rio T.G."/>
            <person name="Tice H."/>
            <person name="Nolan M."/>
            <person name="Copeland A."/>
            <person name="Cheng J.F."/>
            <person name="Lucas S."/>
            <person name="Tapia R."/>
            <person name="Goodwin L."/>
            <person name="Pitluck S."/>
            <person name="Ivanova N."/>
            <person name="Pagani I."/>
            <person name="Mavromatis K."/>
            <person name="Ovchinnikova G."/>
            <person name="Pati A."/>
            <person name="Chen A."/>
            <person name="Palaniappan K."/>
            <person name="Hauser L."/>
            <person name="Chang Y.J."/>
            <person name="Jeffries C.D."/>
            <person name="Detter J.C."/>
            <person name="Han C."/>
            <person name="Rohde M."/>
            <person name="Brambilla E."/>
            <person name="Goker M."/>
            <person name="Woyke T."/>
            <person name="Bristow J."/>
            <person name="Eisen J.A."/>
            <person name="Markowitz V."/>
            <person name="Hugenholtz P."/>
            <person name="Kyrpides N.C."/>
            <person name="Klenk H.P."/>
            <person name="Land M."/>
        </authorList>
    </citation>
    <scope>NUCLEOTIDE SEQUENCE [LARGE SCALE GENOMIC DNA]</scope>
    <source>
        <strain evidence="7">ATCC 33931 / DSM 2075 / LMG 7858 / VKM B-1802 / 2st14</strain>
    </source>
</reference>
<dbReference type="SMART" id="SM00470">
    <property type="entry name" value="ParB"/>
    <property type="match status" value="1"/>
</dbReference>
<dbReference type="Gene3D" id="3.90.1530.30">
    <property type="match status" value="1"/>
</dbReference>
<dbReference type="STRING" id="644282.Deba_1076"/>
<sequence length="298" mass="32555">MSGQGPRKKPAKQALGRGLAALLGEDLAPPTPAGEPMPRPNDRIIDLPLERLEPNPYQPRRLYDQDALRALADSIAEHGVLQPLVVRPAPGGYQLIAGERRMRACQMLGKDTVPVVVRQATDQQALLLALLENLQREDLNPMEEAKAFERLVEEFSLSHDEIASGVGKDRSTVANSLRLLKLPAELQQDISDGRISAGHARALLALQNAARMRAVRDQIVAGGLSVRATERLVKKLLEPGQGAPAEPTPIQLHIDSLADDLARRFGARVQIKRRGKKGSIVIPFASDDELERLLGLLR</sequence>
<dbReference type="NCBIfam" id="TIGR00180">
    <property type="entry name" value="parB_part"/>
    <property type="match status" value="1"/>
</dbReference>
<evidence type="ECO:0000313" key="7">
    <source>
        <dbReference type="Proteomes" id="UP000009047"/>
    </source>
</evidence>
<feature type="domain" description="ParB-like N-terminal" evidence="5">
    <location>
        <begin position="45"/>
        <end position="134"/>
    </location>
</feature>
<dbReference type="InterPro" id="IPR050336">
    <property type="entry name" value="Chromosome_partition/occlusion"/>
</dbReference>
<feature type="compositionally biased region" description="Pro residues" evidence="4">
    <location>
        <begin position="29"/>
        <end position="39"/>
    </location>
</feature>
<dbReference type="Pfam" id="PF17762">
    <property type="entry name" value="HTH_ParB"/>
    <property type="match status" value="1"/>
</dbReference>
<name>E1QIM1_DESB2</name>
<dbReference type="InterPro" id="IPR004437">
    <property type="entry name" value="ParB/RepB/Spo0J"/>
</dbReference>
<evidence type="ECO:0000256" key="2">
    <source>
        <dbReference type="ARBA" id="ARBA00022829"/>
    </source>
</evidence>
<gene>
    <name evidence="6" type="ordered locus">Deba_1076</name>
</gene>
<feature type="compositionally biased region" description="Low complexity" evidence="4">
    <location>
        <begin position="12"/>
        <end position="28"/>
    </location>
</feature>
<dbReference type="Pfam" id="PF23552">
    <property type="entry name" value="ParB_C"/>
    <property type="match status" value="1"/>
</dbReference>
<dbReference type="CDD" id="cd16393">
    <property type="entry name" value="SPO0J_N"/>
    <property type="match status" value="1"/>
</dbReference>
<dbReference type="PANTHER" id="PTHR33375:SF1">
    <property type="entry name" value="CHROMOSOME-PARTITIONING PROTEIN PARB-RELATED"/>
    <property type="match status" value="1"/>
</dbReference>
<feature type="region of interest" description="Disordered" evidence="4">
    <location>
        <begin position="1"/>
        <end position="41"/>
    </location>
</feature>
<dbReference type="KEGG" id="dbr:Deba_1076"/>
<dbReference type="FunFam" id="1.10.10.2830:FF:000001">
    <property type="entry name" value="Chromosome partitioning protein ParB"/>
    <property type="match status" value="1"/>
</dbReference>
<dbReference type="InterPro" id="IPR057240">
    <property type="entry name" value="ParB_dimer_C"/>
</dbReference>
<dbReference type="GO" id="GO:0045881">
    <property type="term" value="P:positive regulation of sporulation resulting in formation of a cellular spore"/>
    <property type="evidence" value="ECO:0007669"/>
    <property type="project" value="TreeGrafter"/>
</dbReference>
<keyword evidence="3" id="KW-0238">DNA-binding</keyword>
<dbReference type="SUPFAM" id="SSF110849">
    <property type="entry name" value="ParB/Sulfiredoxin"/>
    <property type="match status" value="1"/>
</dbReference>
<dbReference type="InterPro" id="IPR003115">
    <property type="entry name" value="ParB_N"/>
</dbReference>
<dbReference type="eggNOG" id="COG1475">
    <property type="taxonomic scope" value="Bacteria"/>
</dbReference>